<organism evidence="1 2">
    <name type="scientific">Planktothrix pseudagardhii</name>
    <dbReference type="NCBI Taxonomy" id="132604"/>
    <lineage>
        <taxon>Bacteria</taxon>
        <taxon>Bacillati</taxon>
        <taxon>Cyanobacteriota</taxon>
        <taxon>Cyanophyceae</taxon>
        <taxon>Oscillatoriophycideae</taxon>
        <taxon>Oscillatoriales</taxon>
        <taxon>Microcoleaceae</taxon>
        <taxon>Planktothrix</taxon>
    </lineage>
</organism>
<accession>A0A9W4CJS7</accession>
<gene>
    <name evidence="1" type="ORF">NO713_01073</name>
</gene>
<protein>
    <submittedName>
        <fullName evidence="1">Uncharacterized protein</fullName>
    </submittedName>
</protein>
<dbReference type="KEGG" id="ppsu:NO713_01073"/>
<dbReference type="Proteomes" id="UP001153719">
    <property type="component" value="Chromosome"/>
</dbReference>
<reference evidence="1" key="1">
    <citation type="submission" date="2020-09" db="EMBL/GenBank/DDBJ databases">
        <authorList>
            <person name="Blom J."/>
        </authorList>
    </citation>
    <scope>NUCLEOTIDE SEQUENCE</scope>
    <source>
        <strain evidence="1">No.713</strain>
    </source>
</reference>
<dbReference type="AlphaFoldDB" id="A0A9W4CJS7"/>
<keyword evidence="2" id="KW-1185">Reference proteome</keyword>
<name>A0A9W4CJS7_9CYAN</name>
<evidence type="ECO:0000313" key="1">
    <source>
        <dbReference type="EMBL" id="CAD5927549.1"/>
    </source>
</evidence>
<proteinExistence type="predicted"/>
<sequence>MIKTINISGLKPEQITQIQAIIEAFKAKNLLDNLASSQVNIKNLDIIDTLTEKPIKVNGFLTREDIYER</sequence>
<evidence type="ECO:0000313" key="2">
    <source>
        <dbReference type="Proteomes" id="UP001153719"/>
    </source>
</evidence>
<dbReference type="RefSeq" id="WP_254173197.1">
    <property type="nucleotide sequence ID" value="NZ_LR882967.1"/>
</dbReference>
<dbReference type="EMBL" id="LR882967">
    <property type="protein sequence ID" value="CAD5927549.1"/>
    <property type="molecule type" value="Genomic_DNA"/>
</dbReference>